<sequence length="304" mass="35435">MNDYIILSIETHLFFGRIMKEHSFFLQSGFPSCKKEWIEEADSLRQKFECFLEDVLKISDGHVRERVLCSGELVTEYTIPAEKRSSALSCIPIDSKISERTAQLRCNCSQGHDPKLYHTVHRLNQRALRLLRELISFKEHILREVSKGALFTFNYPLLIKHILREARLYQEIVEQLLSNKNLTCQNIYETEAFWNQIMMEHAWFIRGLLDPSEPELIETANEFSKDYARLLEEACRKERCANAMSETIAESTLEETLKYRDFKAAGTKGILECKISSIILPLLADHVLREANHYLRMLETGRTQ</sequence>
<dbReference type="SUPFAM" id="SSF158430">
    <property type="entry name" value="Bacillus cereus metalloprotein-like"/>
    <property type="match status" value="2"/>
</dbReference>
<evidence type="ECO:0000313" key="2">
    <source>
        <dbReference type="Proteomes" id="UP000824056"/>
    </source>
</evidence>
<protein>
    <submittedName>
        <fullName evidence="1">DUF2935 domain-containing protein</fullName>
    </submittedName>
</protein>
<organism evidence="1 2">
    <name type="scientific">Candidatus Blautia pullicola</name>
    <dbReference type="NCBI Taxonomy" id="2838498"/>
    <lineage>
        <taxon>Bacteria</taxon>
        <taxon>Bacillati</taxon>
        <taxon>Bacillota</taxon>
        <taxon>Clostridia</taxon>
        <taxon>Lachnospirales</taxon>
        <taxon>Lachnospiraceae</taxon>
        <taxon>Blautia</taxon>
    </lineage>
</organism>
<proteinExistence type="predicted"/>
<dbReference type="Proteomes" id="UP000824056">
    <property type="component" value="Unassembled WGS sequence"/>
</dbReference>
<comment type="caution">
    <text evidence="1">The sequence shown here is derived from an EMBL/GenBank/DDBJ whole genome shotgun (WGS) entry which is preliminary data.</text>
</comment>
<evidence type="ECO:0000313" key="1">
    <source>
        <dbReference type="EMBL" id="HIZ66544.1"/>
    </source>
</evidence>
<dbReference type="Pfam" id="PF11155">
    <property type="entry name" value="DUF2935"/>
    <property type="match status" value="2"/>
</dbReference>
<name>A0A9D2FSI4_9FIRM</name>
<reference evidence="1" key="1">
    <citation type="journal article" date="2021" name="PeerJ">
        <title>Extensive microbial diversity within the chicken gut microbiome revealed by metagenomics and culture.</title>
        <authorList>
            <person name="Gilroy R."/>
            <person name="Ravi A."/>
            <person name="Getino M."/>
            <person name="Pursley I."/>
            <person name="Horton D.L."/>
            <person name="Alikhan N.F."/>
            <person name="Baker D."/>
            <person name="Gharbi K."/>
            <person name="Hall N."/>
            <person name="Watson M."/>
            <person name="Adriaenssens E.M."/>
            <person name="Foster-Nyarko E."/>
            <person name="Jarju S."/>
            <person name="Secka A."/>
            <person name="Antonio M."/>
            <person name="Oren A."/>
            <person name="Chaudhuri R.R."/>
            <person name="La Ragione R."/>
            <person name="Hildebrand F."/>
            <person name="Pallen M.J."/>
        </authorList>
    </citation>
    <scope>NUCLEOTIDE SEQUENCE</scope>
    <source>
        <strain evidence="1">1068</strain>
    </source>
</reference>
<dbReference type="EMBL" id="DXBG01000273">
    <property type="protein sequence ID" value="HIZ66544.1"/>
    <property type="molecule type" value="Genomic_DNA"/>
</dbReference>
<dbReference type="InterPro" id="IPR021328">
    <property type="entry name" value="CotB-like"/>
</dbReference>
<reference evidence="1" key="2">
    <citation type="submission" date="2021-04" db="EMBL/GenBank/DDBJ databases">
        <authorList>
            <person name="Gilroy R."/>
        </authorList>
    </citation>
    <scope>NUCLEOTIDE SEQUENCE</scope>
    <source>
        <strain evidence="1">1068</strain>
    </source>
</reference>
<accession>A0A9D2FSI4</accession>
<dbReference type="Gene3D" id="1.20.1260.120">
    <property type="entry name" value="Protein of unknown function DUF2935"/>
    <property type="match status" value="1"/>
</dbReference>
<dbReference type="AlphaFoldDB" id="A0A9D2FSI4"/>
<gene>
    <name evidence="1" type="ORF">H9809_11720</name>
</gene>